<dbReference type="HAMAP" id="MF_01486">
    <property type="entry name" value="RecC"/>
    <property type="match status" value="1"/>
</dbReference>
<dbReference type="Gene3D" id="1.10.10.160">
    <property type="match status" value="1"/>
</dbReference>
<comment type="subunit">
    <text evidence="10">Heterotrimer of RecB, RecC and RecD. All subunits contribute to DNA-binding.</text>
</comment>
<comment type="function">
    <text evidence="10">A helicase/nuclease that prepares dsDNA breaks (DSB) for recombinational DNA repair. Binds to DSBs and unwinds DNA via a highly rapid and processive ATP-dependent bidirectional helicase activity. Unwinds dsDNA until it encounters a Chi (crossover hotspot instigator) sequence from the 3' direction. Cuts ssDNA a few nucleotides 3' to the Chi site. The properties and activities of the enzyme are changed at Chi. The Chi-altered holoenzyme produces a long 3'-ssDNA overhang and facilitates RecA-binding to the ssDNA for homologous DNA recombination and repair. Holoenzyme degrades any linearized DNA that is unable to undergo homologous recombination. In the holoenzyme this subunit recognizes the wild-type Chi sequence, and when added to isolated RecB increases its ATP-dependent helicase processivity.</text>
</comment>
<evidence type="ECO:0000313" key="13">
    <source>
        <dbReference type="Proteomes" id="UP000031623"/>
    </source>
</evidence>
<dbReference type="InterPro" id="IPR027417">
    <property type="entry name" value="P-loop_NTPase"/>
</dbReference>
<dbReference type="GO" id="GO:0008854">
    <property type="term" value="F:exodeoxyribonuclease V activity"/>
    <property type="evidence" value="ECO:0007669"/>
    <property type="project" value="InterPro"/>
</dbReference>
<keyword evidence="6 10" id="KW-0269">Exonuclease</keyword>
<dbReference type="InterPro" id="IPR041500">
    <property type="entry name" value="RecC_C"/>
</dbReference>
<evidence type="ECO:0000256" key="10">
    <source>
        <dbReference type="HAMAP-Rule" id="MF_01486"/>
    </source>
</evidence>
<keyword evidence="1 10" id="KW-0540">Nuclease</keyword>
<proteinExistence type="inferred from homology"/>
<protein>
    <recommendedName>
        <fullName evidence="10">RecBCD enzyme subunit RecC</fullName>
    </recommendedName>
    <alternativeName>
        <fullName evidence="10">Exonuclease V subunit RecC</fullName>
        <shortName evidence="10">ExoV subunit RecC</shortName>
    </alternativeName>
    <alternativeName>
        <fullName evidence="10">Helicase/nuclease RecBCD subunit RecC</fullName>
    </alternativeName>
</protein>
<evidence type="ECO:0000313" key="12">
    <source>
        <dbReference type="EMBL" id="BAP57369.1"/>
    </source>
</evidence>
<dbReference type="Gene3D" id="1.10.10.990">
    <property type="match status" value="1"/>
</dbReference>
<dbReference type="PANTHER" id="PTHR30591">
    <property type="entry name" value="RECBCD ENZYME SUBUNIT RECC"/>
    <property type="match status" value="1"/>
</dbReference>
<dbReference type="KEGG" id="tig:THII_3072"/>
<evidence type="ECO:0000256" key="3">
    <source>
        <dbReference type="ARBA" id="ARBA00022763"/>
    </source>
</evidence>
<dbReference type="GO" id="GO:0003678">
    <property type="term" value="F:DNA helicase activity"/>
    <property type="evidence" value="ECO:0007669"/>
    <property type="project" value="UniProtKB-UniRule"/>
</dbReference>
<sequence length="1098" mass="127667">MLHIHTSNRLENLLQALATVVKVPLANPLAKEIIVVQSQGMQRWVSMKLAEELGIWANAAFPFADAIVWRLFKEALGYLPDTSPFEPEVLVWSIMEKLPSCLQPDTFAELHHYLQNDTQQIKRLQLAVRLATLFNQYMVYRPHWLAHWENNQQPPELDNNSVAQWQAILWRSLVEQYGNNHRAKLRAEFFQYLPKLNSQLSPWQRLSVFGIPALPPFHLEVFANLGQFRDIHVFLLNPCQEYWGDIVSDIEIAHKTARIQQPSTTPDELYFTRGNPLLASWGKMGRDFIDLLQEYPHVSHEYFTAPPPTTLLAHIQADILYLRERDPVKATPIQVDDRSIQIHVCHSLMREIEVLHDQLLALFETDPSLLPKDIVVMMPEIETYAPLIEAVFATTPEEHKKIPFSIADRSLRSQSTLIDAFMAILELSQSRLTVSEVLTILEIEAVQRRFGFLESDLDLIRFWIKQTGIRWGMDAADRERMNLPAVEENTWRAGLNRLLLGYALPSSPLFQATNREEWLFQGILPFDQIEGSDRLILGKFVAFIEQLFDYIKSLEQPRPLPQWSSLLSELFDRLLSPDENSEFEAQQIRRLLTTLVEHSQLTHFNSEVSREVILAYLRHYLEKEPSPTHFLTGQVLFCTLLPMRSIPFKVVALLGMNDQTYPRPSQPISFDLITQHPQRGDRSRRQHDRYLFLEALLSARAYFYISYVGRSIHDDTVIPPSVLVSELLDYIQHGFIHPQQNIIDYLVLHHPLQAFSPRYFNGEDQRLFSYSNEYCVASTALFKERQLPTPFFLTPFPEPQPVVEWQTVEIKRLTRFFANPIEFLFQERLGIKLPTDQDLLDETEPFEIRGLDRYTLSQVLVAKQLAGQDLKAYQRIAKASGQLPHGQIGDYVYNQLVEQIQPFVERIREVTQQEKQAVQRINLNLGEMRLIGRLSGIWREHLIYYRYAKLKAKDYINTWIYHLILNTLPDNNLPRQSLLIGEDGEWRYQPLDPLESRAILITLLTDYYWQGLLQPLPFFPQSALAFVKALHRGKSTEESFDKAWQAWRGNEFALGEAENEYYQLNFGQLDQNAPLKDQRFPALAQKFFDPLLNNLISI</sequence>
<dbReference type="CDD" id="cd22353">
    <property type="entry name" value="RecC_C-like"/>
    <property type="match status" value="1"/>
</dbReference>
<dbReference type="EMBL" id="AP014633">
    <property type="protein sequence ID" value="BAP57369.1"/>
    <property type="molecule type" value="Genomic_DNA"/>
</dbReference>
<keyword evidence="5 10" id="KW-0347">Helicase</keyword>
<dbReference type="PIRSF" id="PIRSF000980">
    <property type="entry name" value="RecC"/>
    <property type="match status" value="1"/>
</dbReference>
<keyword evidence="4 10" id="KW-0378">Hydrolase</keyword>
<keyword evidence="13" id="KW-1185">Reference proteome</keyword>
<evidence type="ECO:0000256" key="2">
    <source>
        <dbReference type="ARBA" id="ARBA00022741"/>
    </source>
</evidence>
<dbReference type="AlphaFoldDB" id="A0A090AIZ2"/>
<dbReference type="HOGENOM" id="CLU_007513_0_0_6"/>
<accession>A0A090AIZ2</accession>
<evidence type="ECO:0000256" key="8">
    <source>
        <dbReference type="ARBA" id="ARBA00023125"/>
    </source>
</evidence>
<dbReference type="InterPro" id="IPR011335">
    <property type="entry name" value="Restrct_endonuc-II-like"/>
</dbReference>
<evidence type="ECO:0000256" key="1">
    <source>
        <dbReference type="ARBA" id="ARBA00022722"/>
    </source>
</evidence>
<name>A0A090AIZ2_9GAMM</name>
<dbReference type="GO" id="GO:0005524">
    <property type="term" value="F:ATP binding"/>
    <property type="evidence" value="ECO:0007669"/>
    <property type="project" value="UniProtKB-UniRule"/>
</dbReference>
<comment type="miscellaneous">
    <text evidence="10">In the RecBCD complex, RecB has a slow 3'-5' helicase, an exonuclease activity and loads RecA onto ssDNA, RecD has a fast 5'-3' helicase activity, while RecC stimulates the ATPase and processivity of the RecB helicase and contributes to recognition of the Chi site.</text>
</comment>
<dbReference type="SUPFAM" id="SSF52980">
    <property type="entry name" value="Restriction endonuclease-like"/>
    <property type="match status" value="1"/>
</dbReference>
<keyword evidence="7 10" id="KW-0067">ATP-binding</keyword>
<keyword evidence="8 10" id="KW-0238">DNA-binding</keyword>
<keyword evidence="2 10" id="KW-0547">Nucleotide-binding</keyword>
<dbReference type="SUPFAM" id="SSF52540">
    <property type="entry name" value="P-loop containing nucleoside triphosphate hydrolases"/>
    <property type="match status" value="2"/>
</dbReference>
<evidence type="ECO:0000256" key="4">
    <source>
        <dbReference type="ARBA" id="ARBA00022801"/>
    </source>
</evidence>
<keyword evidence="3 10" id="KW-0227">DNA damage</keyword>
<evidence type="ECO:0000256" key="5">
    <source>
        <dbReference type="ARBA" id="ARBA00022806"/>
    </source>
</evidence>
<dbReference type="Gene3D" id="3.40.50.10930">
    <property type="match status" value="1"/>
</dbReference>
<reference evidence="12 13" key="1">
    <citation type="journal article" date="2014" name="ISME J.">
        <title>Ecophysiology of Thioploca ingrica as revealed by the complete genome sequence supplemented with proteomic evidence.</title>
        <authorList>
            <person name="Kojima H."/>
            <person name="Ogura Y."/>
            <person name="Yamamoto N."/>
            <person name="Togashi T."/>
            <person name="Mori H."/>
            <person name="Watanabe T."/>
            <person name="Nemoto F."/>
            <person name="Kurokawa K."/>
            <person name="Hayashi T."/>
            <person name="Fukui M."/>
        </authorList>
    </citation>
    <scope>NUCLEOTIDE SEQUENCE [LARGE SCALE GENOMIC DNA]</scope>
</reference>
<keyword evidence="9 10" id="KW-0234">DNA repair</keyword>
<dbReference type="OrthoDB" id="9762834at2"/>
<gene>
    <name evidence="10" type="primary">recC</name>
    <name evidence="12" type="ORF">THII_3072</name>
</gene>
<organism evidence="12 13">
    <name type="scientific">Thioploca ingrica</name>
    <dbReference type="NCBI Taxonomy" id="40754"/>
    <lineage>
        <taxon>Bacteria</taxon>
        <taxon>Pseudomonadati</taxon>
        <taxon>Pseudomonadota</taxon>
        <taxon>Gammaproteobacteria</taxon>
        <taxon>Thiotrichales</taxon>
        <taxon>Thiotrichaceae</taxon>
        <taxon>Thioploca</taxon>
    </lineage>
</organism>
<dbReference type="GO" id="GO:0009338">
    <property type="term" value="C:exodeoxyribonuclease V complex"/>
    <property type="evidence" value="ECO:0007669"/>
    <property type="project" value="InterPro"/>
</dbReference>
<dbReference type="Gene3D" id="3.40.50.300">
    <property type="entry name" value="P-loop containing nucleotide triphosphate hydrolases"/>
    <property type="match status" value="2"/>
</dbReference>
<evidence type="ECO:0000256" key="9">
    <source>
        <dbReference type="ARBA" id="ARBA00023204"/>
    </source>
</evidence>
<evidence type="ECO:0000256" key="6">
    <source>
        <dbReference type="ARBA" id="ARBA00022839"/>
    </source>
</evidence>
<dbReference type="Pfam" id="PF17946">
    <property type="entry name" value="RecC_C"/>
    <property type="match status" value="1"/>
</dbReference>
<dbReference type="Proteomes" id="UP000031623">
    <property type="component" value="Chromosome"/>
</dbReference>
<dbReference type="InterPro" id="IPR013986">
    <property type="entry name" value="DExx_box_DNA_helicase_dom_sf"/>
</dbReference>
<dbReference type="GO" id="GO:0000724">
    <property type="term" value="P:double-strand break repair via homologous recombination"/>
    <property type="evidence" value="ECO:0007669"/>
    <property type="project" value="UniProtKB-UniRule"/>
</dbReference>
<dbReference type="GO" id="GO:0003677">
    <property type="term" value="F:DNA binding"/>
    <property type="evidence" value="ECO:0007669"/>
    <property type="project" value="UniProtKB-UniRule"/>
</dbReference>
<dbReference type="Pfam" id="PF04257">
    <property type="entry name" value="Exonuc_V_gamma"/>
    <property type="match status" value="1"/>
</dbReference>
<dbReference type="PANTHER" id="PTHR30591:SF1">
    <property type="entry name" value="RECBCD ENZYME SUBUNIT RECC"/>
    <property type="match status" value="1"/>
</dbReference>
<evidence type="ECO:0000259" key="11">
    <source>
        <dbReference type="Pfam" id="PF17946"/>
    </source>
</evidence>
<dbReference type="InterPro" id="IPR006697">
    <property type="entry name" value="RecC"/>
</dbReference>
<feature type="domain" description="RecC C-terminal" evidence="11">
    <location>
        <begin position="805"/>
        <end position="1030"/>
    </location>
</feature>
<evidence type="ECO:0000256" key="7">
    <source>
        <dbReference type="ARBA" id="ARBA00022840"/>
    </source>
</evidence>
<comment type="similarity">
    <text evidence="10">Belongs to the RecC family.</text>
</comment>
<dbReference type="NCBIfam" id="TIGR01450">
    <property type="entry name" value="recC"/>
    <property type="match status" value="1"/>
</dbReference>
<dbReference type="STRING" id="40754.THII_3072"/>